<dbReference type="EMBL" id="VBSB01000015">
    <property type="protein sequence ID" value="NTY62347.1"/>
    <property type="molecule type" value="Genomic_DNA"/>
</dbReference>
<protein>
    <submittedName>
        <fullName evidence="4">ATP-binding cassette domain-containing protein</fullName>
    </submittedName>
</protein>
<sequence>MNAAHAAGAAALIGPDDSAVARAEGVVRRFGSGTATIVAVRGVTASVAPRARIALTGPSGSGKSTLLHLLAGLDTPTKGTVCWPEIERYAVSRPWRIGVVFQGPSLVPALDVTENVCLPLLFGDCAEAEATARAERALERLGITELAHALPDELSGGQAQRVAIARVIAAAPRLILADEPTGQLDQHTAASVIEVLVQTADDLDAALIVSTHDAAIARRLPTEWTMRDGRLTITAHRGHDAVPR</sequence>
<dbReference type="PANTHER" id="PTHR24220:SF685">
    <property type="entry name" value="ABC TRANSPORTER RELATED"/>
    <property type="match status" value="1"/>
</dbReference>
<feature type="domain" description="ABC transporter" evidence="3">
    <location>
        <begin position="21"/>
        <end position="242"/>
    </location>
</feature>
<dbReference type="PROSITE" id="PS00211">
    <property type="entry name" value="ABC_TRANSPORTER_1"/>
    <property type="match status" value="1"/>
</dbReference>
<dbReference type="InterPro" id="IPR017871">
    <property type="entry name" value="ABC_transporter-like_CS"/>
</dbReference>
<evidence type="ECO:0000259" key="3">
    <source>
        <dbReference type="PROSITE" id="PS50893"/>
    </source>
</evidence>
<dbReference type="Gene3D" id="3.40.50.300">
    <property type="entry name" value="P-loop containing nucleotide triphosphate hydrolases"/>
    <property type="match status" value="1"/>
</dbReference>
<dbReference type="InterPro" id="IPR015854">
    <property type="entry name" value="ABC_transpr_LolD-like"/>
</dbReference>
<evidence type="ECO:0000256" key="1">
    <source>
        <dbReference type="ARBA" id="ARBA00022741"/>
    </source>
</evidence>
<dbReference type="SUPFAM" id="SSF52540">
    <property type="entry name" value="P-loop containing nucleoside triphosphate hydrolases"/>
    <property type="match status" value="1"/>
</dbReference>
<keyword evidence="1" id="KW-0547">Nucleotide-binding</keyword>
<dbReference type="SMART" id="SM00382">
    <property type="entry name" value="AAA"/>
    <property type="match status" value="1"/>
</dbReference>
<accession>A0ABX2K044</accession>
<dbReference type="PANTHER" id="PTHR24220">
    <property type="entry name" value="IMPORT ATP-BINDING PROTEIN"/>
    <property type="match status" value="1"/>
</dbReference>
<dbReference type="InterPro" id="IPR027417">
    <property type="entry name" value="P-loop_NTPase"/>
</dbReference>
<evidence type="ECO:0000313" key="4">
    <source>
        <dbReference type="EMBL" id="NTY62347.1"/>
    </source>
</evidence>
<keyword evidence="5" id="KW-1185">Reference proteome</keyword>
<dbReference type="InterPro" id="IPR003593">
    <property type="entry name" value="AAA+_ATPase"/>
</dbReference>
<reference evidence="4 5" key="1">
    <citation type="submission" date="2019-05" db="EMBL/GenBank/DDBJ databases">
        <title>Mycolicibacterium sphagni ENV482 genome assembly.</title>
        <authorList>
            <person name="Chen W."/>
            <person name="Faulkner N.W."/>
            <person name="Hyman M.R."/>
        </authorList>
    </citation>
    <scope>NUCLEOTIDE SEQUENCE [LARGE SCALE GENOMIC DNA]</scope>
    <source>
        <strain evidence="4 5">ENV482</strain>
    </source>
</reference>
<dbReference type="PROSITE" id="PS50893">
    <property type="entry name" value="ABC_TRANSPORTER_2"/>
    <property type="match status" value="1"/>
</dbReference>
<dbReference type="RefSeq" id="WP_174400062.1">
    <property type="nucleotide sequence ID" value="NZ_VBSB01000015.1"/>
</dbReference>
<dbReference type="InterPro" id="IPR003439">
    <property type="entry name" value="ABC_transporter-like_ATP-bd"/>
</dbReference>
<dbReference type="Proteomes" id="UP000708347">
    <property type="component" value="Unassembled WGS sequence"/>
</dbReference>
<name>A0ABX2K044_9MYCO</name>
<gene>
    <name evidence="4" type="ORF">FEG63_22675</name>
</gene>
<organism evidence="4 5">
    <name type="scientific">Mycolicibacterium sphagni</name>
    <dbReference type="NCBI Taxonomy" id="1786"/>
    <lineage>
        <taxon>Bacteria</taxon>
        <taxon>Bacillati</taxon>
        <taxon>Actinomycetota</taxon>
        <taxon>Actinomycetes</taxon>
        <taxon>Mycobacteriales</taxon>
        <taxon>Mycobacteriaceae</taxon>
        <taxon>Mycolicibacterium</taxon>
    </lineage>
</organism>
<evidence type="ECO:0000256" key="2">
    <source>
        <dbReference type="ARBA" id="ARBA00022840"/>
    </source>
</evidence>
<proteinExistence type="predicted"/>
<comment type="caution">
    <text evidence="4">The sequence shown here is derived from an EMBL/GenBank/DDBJ whole genome shotgun (WGS) entry which is preliminary data.</text>
</comment>
<evidence type="ECO:0000313" key="5">
    <source>
        <dbReference type="Proteomes" id="UP000708347"/>
    </source>
</evidence>
<dbReference type="Pfam" id="PF00005">
    <property type="entry name" value="ABC_tran"/>
    <property type="match status" value="1"/>
</dbReference>
<keyword evidence="2 4" id="KW-0067">ATP-binding</keyword>
<dbReference type="GO" id="GO:0005524">
    <property type="term" value="F:ATP binding"/>
    <property type="evidence" value="ECO:0007669"/>
    <property type="project" value="UniProtKB-KW"/>
</dbReference>